<dbReference type="PANTHER" id="PTHR11849">
    <property type="entry name" value="ETS"/>
    <property type="match status" value="1"/>
</dbReference>
<dbReference type="PROSITE" id="PS50061">
    <property type="entry name" value="ETS_DOMAIN_3"/>
    <property type="match status" value="1"/>
</dbReference>
<dbReference type="InterPro" id="IPR000418">
    <property type="entry name" value="Ets_dom"/>
</dbReference>
<evidence type="ECO:0000259" key="8">
    <source>
        <dbReference type="PROSITE" id="PS50061"/>
    </source>
</evidence>
<dbReference type="Pfam" id="PF04621">
    <property type="entry name" value="ETS_PEA3_N"/>
    <property type="match status" value="1"/>
</dbReference>
<evidence type="ECO:0000256" key="3">
    <source>
        <dbReference type="ARBA" id="ARBA00022553"/>
    </source>
</evidence>
<dbReference type="FunFam" id="1.10.10.10:FF:000121">
    <property type="entry name" value="ETS translocation variant 5"/>
    <property type="match status" value="1"/>
</dbReference>
<dbReference type="InterPro" id="IPR006715">
    <property type="entry name" value="ETS_PEA3_N"/>
</dbReference>
<dbReference type="GO" id="GO:0043565">
    <property type="term" value="F:sequence-specific DNA binding"/>
    <property type="evidence" value="ECO:0007669"/>
    <property type="project" value="InterPro"/>
</dbReference>
<evidence type="ECO:0000256" key="7">
    <source>
        <dbReference type="SAM" id="MobiDB-lite"/>
    </source>
</evidence>
<dbReference type="InterPro" id="IPR046328">
    <property type="entry name" value="ETS_fam"/>
</dbReference>
<dbReference type="GO" id="GO:0030154">
    <property type="term" value="P:cell differentiation"/>
    <property type="evidence" value="ECO:0007669"/>
    <property type="project" value="TreeGrafter"/>
</dbReference>
<evidence type="ECO:0000256" key="6">
    <source>
        <dbReference type="RuleBase" id="RU004019"/>
    </source>
</evidence>
<dbReference type="Pfam" id="PF00178">
    <property type="entry name" value="Ets"/>
    <property type="match status" value="1"/>
</dbReference>
<keyword evidence="10" id="KW-1185">Reference proteome</keyword>
<dbReference type="PANTHER" id="PTHR11849:SF181">
    <property type="entry name" value="ETS TRANSLOCATION VARIANT 4"/>
    <property type="match status" value="1"/>
</dbReference>
<evidence type="ECO:0000256" key="1">
    <source>
        <dbReference type="ARBA" id="ARBA00004123"/>
    </source>
</evidence>
<dbReference type="Proteomes" id="UP000694551">
    <property type="component" value="Unplaced"/>
</dbReference>
<dbReference type="GO" id="GO:0000981">
    <property type="term" value="F:DNA-binding transcription factor activity, RNA polymerase II-specific"/>
    <property type="evidence" value="ECO:0007669"/>
    <property type="project" value="TreeGrafter"/>
</dbReference>
<dbReference type="GO" id="GO:0005634">
    <property type="term" value="C:nucleus"/>
    <property type="evidence" value="ECO:0007669"/>
    <property type="project" value="UniProtKB-SubCell"/>
</dbReference>
<name>A0A8D0KWE5_STROC</name>
<comment type="subcellular location">
    <subcellularLocation>
        <location evidence="1 6">Nucleus</location>
    </subcellularLocation>
</comment>
<dbReference type="InterPro" id="IPR036390">
    <property type="entry name" value="WH_DNA-bd_sf"/>
</dbReference>
<evidence type="ECO:0000256" key="2">
    <source>
        <dbReference type="ARBA" id="ARBA00005562"/>
    </source>
</evidence>
<dbReference type="AlphaFoldDB" id="A0A8D0KWE5"/>
<organism evidence="9 10">
    <name type="scientific">Strix occidentalis caurina</name>
    <name type="common">northern spotted owl</name>
    <dbReference type="NCBI Taxonomy" id="311401"/>
    <lineage>
        <taxon>Eukaryota</taxon>
        <taxon>Metazoa</taxon>
        <taxon>Chordata</taxon>
        <taxon>Craniata</taxon>
        <taxon>Vertebrata</taxon>
        <taxon>Euteleostomi</taxon>
        <taxon>Archelosauria</taxon>
        <taxon>Archosauria</taxon>
        <taxon>Dinosauria</taxon>
        <taxon>Saurischia</taxon>
        <taxon>Theropoda</taxon>
        <taxon>Coelurosauria</taxon>
        <taxon>Aves</taxon>
        <taxon>Neognathae</taxon>
        <taxon>Neoaves</taxon>
        <taxon>Telluraves</taxon>
        <taxon>Strigiformes</taxon>
        <taxon>Strigidae</taxon>
        <taxon>Strix</taxon>
    </lineage>
</organism>
<keyword evidence="4 6" id="KW-0238">DNA-binding</keyword>
<dbReference type="Ensembl" id="ENSSOCT00000013991.1">
    <property type="protein sequence ID" value="ENSSOCP00000013622.1"/>
    <property type="gene ID" value="ENSSOCG00000010295.1"/>
</dbReference>
<sequence>SAGRRTVFINPKGKLSLVTKVHPSRKLRSLLHTLISALLLIIPYKVPDSDEQFVPDFHSENLAFHSPPAKIKKEPQSPSLDPTLSCDHKQPFQCHNGEQCLYASAYDQPRQVGIKSPSPGAPIQSPLQQFPRQDRSFLKPAGPPNPRSSCGYLSENSSAYQPPLEMCRSFPSSQGMAQEDPVACQRQMSEPCLQYAHQGFKQEYCDLRYEQVSRAGSSRQFPAAVVIKQEQVDYVYDSDVPGCPSMYINVESYPSCSFDKQMMSFTDDVCVVPEKFEGDIKQEAGGYREGPPYQRRGSLQLWQFLVALLDDPTNSQFIAWTGRGMEFKLIEPEEVARLWGIQKNRPAMNYDKLSRSLRYYYEKGIMQKVAGERYVYKFVCEPEALFSLAFPDNQRPTLKAEFDRQISEEDTVPLSHLDENATYLPDLGSLPPQLYSKGYTY</sequence>
<reference evidence="9" key="2">
    <citation type="submission" date="2025-09" db="UniProtKB">
        <authorList>
            <consortium name="Ensembl"/>
        </authorList>
    </citation>
    <scope>IDENTIFICATION</scope>
</reference>
<reference evidence="9" key="1">
    <citation type="submission" date="2025-08" db="UniProtKB">
        <authorList>
            <consortium name="Ensembl"/>
        </authorList>
    </citation>
    <scope>IDENTIFICATION</scope>
</reference>
<accession>A0A8D0KWE5</accession>
<dbReference type="GO" id="GO:0045893">
    <property type="term" value="P:positive regulation of DNA-templated transcription"/>
    <property type="evidence" value="ECO:0007669"/>
    <property type="project" value="UniProtKB-ARBA"/>
</dbReference>
<keyword evidence="3" id="KW-0597">Phosphoprotein</keyword>
<dbReference type="PROSITE" id="PS00345">
    <property type="entry name" value="ETS_DOMAIN_1"/>
    <property type="match status" value="1"/>
</dbReference>
<dbReference type="SUPFAM" id="SSF46785">
    <property type="entry name" value="Winged helix' DNA-binding domain"/>
    <property type="match status" value="1"/>
</dbReference>
<evidence type="ECO:0000313" key="9">
    <source>
        <dbReference type="Ensembl" id="ENSSOCP00000013622.1"/>
    </source>
</evidence>
<dbReference type="SMART" id="SM00413">
    <property type="entry name" value="ETS"/>
    <property type="match status" value="1"/>
</dbReference>
<feature type="region of interest" description="Disordered" evidence="7">
    <location>
        <begin position="134"/>
        <end position="154"/>
    </location>
</feature>
<evidence type="ECO:0000313" key="10">
    <source>
        <dbReference type="Proteomes" id="UP000694551"/>
    </source>
</evidence>
<dbReference type="InterPro" id="IPR036388">
    <property type="entry name" value="WH-like_DNA-bd_sf"/>
</dbReference>
<feature type="domain" description="ETS" evidence="8">
    <location>
        <begin position="299"/>
        <end position="379"/>
    </location>
</feature>
<dbReference type="PROSITE" id="PS00346">
    <property type="entry name" value="ETS_DOMAIN_2"/>
    <property type="match status" value="1"/>
</dbReference>
<keyword evidence="5 6" id="KW-0539">Nucleus</keyword>
<proteinExistence type="inferred from homology"/>
<dbReference type="PRINTS" id="PR00454">
    <property type="entry name" value="ETSDOMAIN"/>
</dbReference>
<comment type="similarity">
    <text evidence="2 6">Belongs to the ETS family.</text>
</comment>
<dbReference type="Gene3D" id="1.10.10.10">
    <property type="entry name" value="Winged helix-like DNA-binding domain superfamily/Winged helix DNA-binding domain"/>
    <property type="match status" value="1"/>
</dbReference>
<evidence type="ECO:0000256" key="5">
    <source>
        <dbReference type="ARBA" id="ARBA00023242"/>
    </source>
</evidence>
<protein>
    <submittedName>
        <fullName evidence="9">ETS variant transcription factor 4</fullName>
    </submittedName>
</protein>
<evidence type="ECO:0000256" key="4">
    <source>
        <dbReference type="ARBA" id="ARBA00023125"/>
    </source>
</evidence>